<dbReference type="EMBL" id="LK032039">
    <property type="protein sequence ID" value="CDY14006.1"/>
    <property type="molecule type" value="Genomic_DNA"/>
</dbReference>
<proteinExistence type="predicted"/>
<sequence>MSISILCFCFVLILPCVYSLHFKITRFNQDSPEIAYQGEARANGADSSVGSRDRQAFGFHYTLLLQG</sequence>
<dbReference type="Proteomes" id="UP000028999">
    <property type="component" value="Unassembled WGS sequence"/>
</dbReference>
<dbReference type="PaxDb" id="3708-A0A078FLN9"/>
<protein>
    <submittedName>
        <fullName evidence="2">BnaC09g38200D protein</fullName>
    </submittedName>
</protein>
<organism evidence="2 3">
    <name type="scientific">Brassica napus</name>
    <name type="common">Rape</name>
    <dbReference type="NCBI Taxonomy" id="3708"/>
    <lineage>
        <taxon>Eukaryota</taxon>
        <taxon>Viridiplantae</taxon>
        <taxon>Streptophyta</taxon>
        <taxon>Embryophyta</taxon>
        <taxon>Tracheophyta</taxon>
        <taxon>Spermatophyta</taxon>
        <taxon>Magnoliopsida</taxon>
        <taxon>eudicotyledons</taxon>
        <taxon>Gunneridae</taxon>
        <taxon>Pentapetalae</taxon>
        <taxon>rosids</taxon>
        <taxon>malvids</taxon>
        <taxon>Brassicales</taxon>
        <taxon>Brassicaceae</taxon>
        <taxon>Brassiceae</taxon>
        <taxon>Brassica</taxon>
    </lineage>
</organism>
<evidence type="ECO:0000256" key="1">
    <source>
        <dbReference type="SAM" id="SignalP"/>
    </source>
</evidence>
<gene>
    <name evidence="2" type="primary">BnaC09g38200D</name>
    <name evidence="2" type="ORF">GSBRNA2T00078525001</name>
</gene>
<keyword evidence="1" id="KW-0732">Signal</keyword>
<feature type="chain" id="PRO_5001734865" evidence="1">
    <location>
        <begin position="20"/>
        <end position="67"/>
    </location>
</feature>
<evidence type="ECO:0000313" key="3">
    <source>
        <dbReference type="Proteomes" id="UP000028999"/>
    </source>
</evidence>
<evidence type="ECO:0000313" key="2">
    <source>
        <dbReference type="EMBL" id="CDY14006.1"/>
    </source>
</evidence>
<name>A0A078FLN9_BRANA</name>
<dbReference type="Gramene" id="CDY14006">
    <property type="protein sequence ID" value="CDY14006"/>
    <property type="gene ID" value="GSBRNA2T00078525001"/>
</dbReference>
<accession>A0A078FLN9</accession>
<feature type="signal peptide" evidence="1">
    <location>
        <begin position="1"/>
        <end position="19"/>
    </location>
</feature>
<keyword evidence="3" id="KW-1185">Reference proteome</keyword>
<dbReference type="AlphaFoldDB" id="A0A078FLN9"/>
<reference evidence="2 3" key="1">
    <citation type="journal article" date="2014" name="Science">
        <title>Plant genetics. Early allopolyploid evolution in the post-Neolithic Brassica napus oilseed genome.</title>
        <authorList>
            <person name="Chalhoub B."/>
            <person name="Denoeud F."/>
            <person name="Liu S."/>
            <person name="Parkin I.A."/>
            <person name="Tang H."/>
            <person name="Wang X."/>
            <person name="Chiquet J."/>
            <person name="Belcram H."/>
            <person name="Tong C."/>
            <person name="Samans B."/>
            <person name="Correa M."/>
            <person name="Da Silva C."/>
            <person name="Just J."/>
            <person name="Falentin C."/>
            <person name="Koh C.S."/>
            <person name="Le Clainche I."/>
            <person name="Bernard M."/>
            <person name="Bento P."/>
            <person name="Noel B."/>
            <person name="Labadie K."/>
            <person name="Alberti A."/>
            <person name="Charles M."/>
            <person name="Arnaud D."/>
            <person name="Guo H."/>
            <person name="Daviaud C."/>
            <person name="Alamery S."/>
            <person name="Jabbari K."/>
            <person name="Zhao M."/>
            <person name="Edger P.P."/>
            <person name="Chelaifa H."/>
            <person name="Tack D."/>
            <person name="Lassalle G."/>
            <person name="Mestiri I."/>
            <person name="Schnel N."/>
            <person name="Le Paslier M.C."/>
            <person name="Fan G."/>
            <person name="Renault V."/>
            <person name="Bayer P.E."/>
            <person name="Golicz A.A."/>
            <person name="Manoli S."/>
            <person name="Lee T.H."/>
            <person name="Thi V.H."/>
            <person name="Chalabi S."/>
            <person name="Hu Q."/>
            <person name="Fan C."/>
            <person name="Tollenaere R."/>
            <person name="Lu Y."/>
            <person name="Battail C."/>
            <person name="Shen J."/>
            <person name="Sidebottom C.H."/>
            <person name="Wang X."/>
            <person name="Canaguier A."/>
            <person name="Chauveau A."/>
            <person name="Berard A."/>
            <person name="Deniot G."/>
            <person name="Guan M."/>
            <person name="Liu Z."/>
            <person name="Sun F."/>
            <person name="Lim Y.P."/>
            <person name="Lyons E."/>
            <person name="Town C.D."/>
            <person name="Bancroft I."/>
            <person name="Wang X."/>
            <person name="Meng J."/>
            <person name="Ma J."/>
            <person name="Pires J.C."/>
            <person name="King G.J."/>
            <person name="Brunel D."/>
            <person name="Delourme R."/>
            <person name="Renard M."/>
            <person name="Aury J.M."/>
            <person name="Adams K.L."/>
            <person name="Batley J."/>
            <person name="Snowdon R.J."/>
            <person name="Tost J."/>
            <person name="Edwards D."/>
            <person name="Zhou Y."/>
            <person name="Hua W."/>
            <person name="Sharpe A.G."/>
            <person name="Paterson A.H."/>
            <person name="Guan C."/>
            <person name="Wincker P."/>
        </authorList>
    </citation>
    <scope>NUCLEOTIDE SEQUENCE [LARGE SCALE GENOMIC DNA]</scope>
    <source>
        <strain evidence="3">cv. Darmor-bzh</strain>
    </source>
</reference>